<evidence type="ECO:0000256" key="4">
    <source>
        <dbReference type="ARBA" id="ARBA00022960"/>
    </source>
</evidence>
<feature type="transmembrane region" description="Helical" evidence="8">
    <location>
        <begin position="328"/>
        <end position="348"/>
    </location>
</feature>
<dbReference type="InterPro" id="IPR051050">
    <property type="entry name" value="Lipid_II_flippase_MurJ/MviN"/>
</dbReference>
<evidence type="ECO:0000256" key="8">
    <source>
        <dbReference type="HAMAP-Rule" id="MF_02078"/>
    </source>
</evidence>
<dbReference type="GO" id="GO:0009252">
    <property type="term" value="P:peptidoglycan biosynthetic process"/>
    <property type="evidence" value="ECO:0007669"/>
    <property type="project" value="UniProtKB-UniRule"/>
</dbReference>
<keyword evidence="8 9" id="KW-0961">Cell wall biogenesis/degradation</keyword>
<evidence type="ECO:0000256" key="7">
    <source>
        <dbReference type="ARBA" id="ARBA00023136"/>
    </source>
</evidence>
<name>A0A6J4SQL4_9ACTN</name>
<feature type="transmembrane region" description="Helical" evidence="8">
    <location>
        <begin position="464"/>
        <end position="482"/>
    </location>
</feature>
<comment type="pathway">
    <text evidence="8">Cell wall biogenesis; peptidoglycan biosynthesis.</text>
</comment>
<dbReference type="PANTHER" id="PTHR47019:SF1">
    <property type="entry name" value="LIPID II FLIPPASE MURJ"/>
    <property type="match status" value="1"/>
</dbReference>
<feature type="transmembrane region" description="Helical" evidence="8">
    <location>
        <begin position="422"/>
        <end position="444"/>
    </location>
</feature>
<dbReference type="EMBL" id="CADCVQ010000085">
    <property type="protein sequence ID" value="CAA9502600.1"/>
    <property type="molecule type" value="Genomic_DNA"/>
</dbReference>
<protein>
    <recommendedName>
        <fullName evidence="8">Probable lipid II flippase MurJ</fullName>
    </recommendedName>
</protein>
<evidence type="ECO:0000256" key="6">
    <source>
        <dbReference type="ARBA" id="ARBA00022989"/>
    </source>
</evidence>
<feature type="transmembrane region" description="Helical" evidence="8">
    <location>
        <begin position="177"/>
        <end position="194"/>
    </location>
</feature>
<gene>
    <name evidence="8" type="primary">murJ</name>
    <name evidence="10" type="ORF">AVDCRST_MAG67-2053</name>
</gene>
<accession>A0A6J4SQL4</accession>
<keyword evidence="4 8" id="KW-0133">Cell shape</keyword>
<dbReference type="GO" id="GO:0015648">
    <property type="term" value="F:lipid-linked peptidoglycan transporter activity"/>
    <property type="evidence" value="ECO:0007669"/>
    <property type="project" value="UniProtKB-UniRule"/>
</dbReference>
<dbReference type="UniPathway" id="UPA00219"/>
<dbReference type="Pfam" id="PF03023">
    <property type="entry name" value="MurJ"/>
    <property type="match status" value="1"/>
</dbReference>
<dbReference type="GO" id="GO:0005886">
    <property type="term" value="C:plasma membrane"/>
    <property type="evidence" value="ECO:0007669"/>
    <property type="project" value="UniProtKB-SubCell"/>
</dbReference>
<reference evidence="10" key="1">
    <citation type="submission" date="2020-02" db="EMBL/GenBank/DDBJ databases">
        <authorList>
            <person name="Meier V. D."/>
        </authorList>
    </citation>
    <scope>NUCLEOTIDE SEQUENCE</scope>
    <source>
        <strain evidence="10">AVDCRST_MAG67</strain>
    </source>
</reference>
<proteinExistence type="inferred from homology"/>
<evidence type="ECO:0000256" key="2">
    <source>
        <dbReference type="ARBA" id="ARBA00022475"/>
    </source>
</evidence>
<sequence length="535" mass="57039">MATEARGRASGSGRIARNTAIFSLLTGLSRIMGLGREVVASSYFGTSGAFSAFTVAFQVPNLVRSLFADVALSAAFVPVFTELLEKGSKRDAYRLASTFVVLIIAALTSVCVFFVLVAPWIMPPLTPGDDFSPELDRLMVGLSQVLFPIVLLLGLNGLLVGILNAYDHFTIPALSPLVWNVVIIAVLVVLRPYFDGPDQLYAYAIGVLAGTLVQLVMCVPVLRKLEFAFEWNGISFRDERVKQVLALMLPITLSLGLINFNLFINSVLGATVSEAVPRAIDAAFRLYMLPQGMFSVAVATVLFPALARLATRRDIDGLRKLTGTGTRQICLLLIPAAACTLVLSEPITRLVYERGAFGPASTEIVAEALFWFSFSLPFAGVNLLLTRTFFSLQRPWLPTGLGAATLLVNLVVALVLVGPFGIGGIVVATAVASAAMTAGQAYYLRRELGGRLEGGETLRAVVRMLLAAVALGTVAYLVWLGLDEALGRSLPAQIVAVGGGLVGGIAAYVAVVVALRVPEVQQIRELVASRRPRSG</sequence>
<keyword evidence="5 8" id="KW-0573">Peptidoglycan synthesis</keyword>
<keyword evidence="6 8" id="KW-1133">Transmembrane helix</keyword>
<dbReference type="PANTHER" id="PTHR47019">
    <property type="entry name" value="LIPID II FLIPPASE MURJ"/>
    <property type="match status" value="1"/>
</dbReference>
<comment type="similarity">
    <text evidence="8 9">Belongs to the MurJ/MviN family.</text>
</comment>
<dbReference type="CDD" id="cd13123">
    <property type="entry name" value="MATE_MurJ_like"/>
    <property type="match status" value="1"/>
</dbReference>
<comment type="function">
    <text evidence="8 9">Involved in peptidoglycan biosynthesis. Transports lipid-linked peptidoglycan precursors from the inner to the outer leaflet of the cytoplasmic membrane.</text>
</comment>
<dbReference type="PIRSF" id="PIRSF002869">
    <property type="entry name" value="MviN"/>
    <property type="match status" value="1"/>
</dbReference>
<feature type="transmembrane region" description="Helical" evidence="8">
    <location>
        <begin position="494"/>
        <end position="515"/>
    </location>
</feature>
<keyword evidence="7 8" id="KW-0472">Membrane</keyword>
<feature type="transmembrane region" description="Helical" evidence="8">
    <location>
        <begin position="200"/>
        <end position="223"/>
    </location>
</feature>
<feature type="transmembrane region" description="Helical" evidence="8">
    <location>
        <begin position="244"/>
        <end position="264"/>
    </location>
</feature>
<keyword evidence="8 9" id="KW-0813">Transport</keyword>
<keyword evidence="3 8" id="KW-0812">Transmembrane</keyword>
<feature type="transmembrane region" description="Helical" evidence="8">
    <location>
        <begin position="142"/>
        <end position="165"/>
    </location>
</feature>
<dbReference type="PRINTS" id="PR01806">
    <property type="entry name" value="VIRFACTRMVIN"/>
</dbReference>
<feature type="transmembrane region" description="Helical" evidence="8">
    <location>
        <begin position="397"/>
        <end position="416"/>
    </location>
</feature>
<evidence type="ECO:0000256" key="9">
    <source>
        <dbReference type="PIRNR" id="PIRNR002869"/>
    </source>
</evidence>
<dbReference type="AlphaFoldDB" id="A0A6J4SQL4"/>
<evidence type="ECO:0000313" key="10">
    <source>
        <dbReference type="EMBL" id="CAA9502600.1"/>
    </source>
</evidence>
<dbReference type="GO" id="GO:0034204">
    <property type="term" value="P:lipid translocation"/>
    <property type="evidence" value="ECO:0007669"/>
    <property type="project" value="TreeGrafter"/>
</dbReference>
<dbReference type="GO" id="GO:0008360">
    <property type="term" value="P:regulation of cell shape"/>
    <property type="evidence" value="ECO:0007669"/>
    <property type="project" value="UniProtKB-UniRule"/>
</dbReference>
<feature type="transmembrane region" description="Helical" evidence="8">
    <location>
        <begin position="368"/>
        <end position="385"/>
    </location>
</feature>
<evidence type="ECO:0000256" key="5">
    <source>
        <dbReference type="ARBA" id="ARBA00022984"/>
    </source>
</evidence>
<dbReference type="HAMAP" id="MF_02078">
    <property type="entry name" value="MurJ_MviN"/>
    <property type="match status" value="1"/>
</dbReference>
<organism evidence="10">
    <name type="scientific">uncultured Solirubrobacteraceae bacterium</name>
    <dbReference type="NCBI Taxonomy" id="1162706"/>
    <lineage>
        <taxon>Bacteria</taxon>
        <taxon>Bacillati</taxon>
        <taxon>Actinomycetota</taxon>
        <taxon>Thermoleophilia</taxon>
        <taxon>Solirubrobacterales</taxon>
        <taxon>Solirubrobacteraceae</taxon>
        <taxon>environmental samples</taxon>
    </lineage>
</organism>
<comment type="subcellular location">
    <subcellularLocation>
        <location evidence="1 8">Cell membrane</location>
        <topology evidence="1 8">Multi-pass membrane protein</topology>
    </subcellularLocation>
</comment>
<feature type="transmembrane region" description="Helical" evidence="8">
    <location>
        <begin position="96"/>
        <end position="122"/>
    </location>
</feature>
<keyword evidence="2 8" id="KW-1003">Cell membrane</keyword>
<dbReference type="InterPro" id="IPR004268">
    <property type="entry name" value="MurJ"/>
</dbReference>
<evidence type="ECO:0000256" key="3">
    <source>
        <dbReference type="ARBA" id="ARBA00022692"/>
    </source>
</evidence>
<evidence type="ECO:0000256" key="1">
    <source>
        <dbReference type="ARBA" id="ARBA00004651"/>
    </source>
</evidence>
<dbReference type="NCBIfam" id="TIGR01695">
    <property type="entry name" value="murJ_mviN"/>
    <property type="match status" value="1"/>
</dbReference>
<dbReference type="GO" id="GO:0071555">
    <property type="term" value="P:cell wall organization"/>
    <property type="evidence" value="ECO:0007669"/>
    <property type="project" value="UniProtKB-UniRule"/>
</dbReference>
<feature type="transmembrane region" description="Helical" evidence="8">
    <location>
        <begin position="284"/>
        <end position="307"/>
    </location>
</feature>